<protein>
    <submittedName>
        <fullName evidence="3">Uncharacterized protein LOC114447467 isoform X1</fullName>
    </submittedName>
</protein>
<dbReference type="Proteomes" id="UP000515145">
    <property type="component" value="Chromosome 15"/>
</dbReference>
<dbReference type="RefSeq" id="XP_028279547.1">
    <property type="nucleotide sequence ID" value="XM_028423746.1"/>
</dbReference>
<reference evidence="3" key="1">
    <citation type="submission" date="2025-08" db="UniProtKB">
        <authorList>
            <consortium name="RefSeq"/>
        </authorList>
    </citation>
    <scope>IDENTIFICATION</scope>
</reference>
<evidence type="ECO:0000313" key="2">
    <source>
        <dbReference type="Proteomes" id="UP000515145"/>
    </source>
</evidence>
<dbReference type="AlphaFoldDB" id="A0A6P7JRE0"/>
<proteinExistence type="predicted"/>
<feature type="region of interest" description="Disordered" evidence="1">
    <location>
        <begin position="52"/>
        <end position="87"/>
    </location>
</feature>
<dbReference type="GeneID" id="114447467"/>
<feature type="compositionally biased region" description="Basic and acidic residues" evidence="1">
    <location>
        <begin position="56"/>
        <end position="76"/>
    </location>
</feature>
<accession>A0A6P7JRE0</accession>
<sequence>MSQPGQEDGQTQRLEVKDEDLAEAKDKLGTGGAVKGKTFQRKSVKQLRLCSAEQSQEERLFSTHVRPDEPRSKLPDCDWSPTTENIT</sequence>
<evidence type="ECO:0000256" key="1">
    <source>
        <dbReference type="SAM" id="MobiDB-lite"/>
    </source>
</evidence>
<keyword evidence="2" id="KW-1185">Reference proteome</keyword>
<dbReference type="OrthoDB" id="9976882at2759"/>
<evidence type="ECO:0000313" key="3">
    <source>
        <dbReference type="RefSeq" id="XP_028279547.1"/>
    </source>
</evidence>
<dbReference type="InParanoid" id="A0A6P7JRE0"/>
<name>A0A6P7JRE0_9TELE</name>
<organism evidence="2 3">
    <name type="scientific">Parambassis ranga</name>
    <name type="common">Indian glassy fish</name>
    <dbReference type="NCBI Taxonomy" id="210632"/>
    <lineage>
        <taxon>Eukaryota</taxon>
        <taxon>Metazoa</taxon>
        <taxon>Chordata</taxon>
        <taxon>Craniata</taxon>
        <taxon>Vertebrata</taxon>
        <taxon>Euteleostomi</taxon>
        <taxon>Actinopterygii</taxon>
        <taxon>Neopterygii</taxon>
        <taxon>Teleostei</taxon>
        <taxon>Neoteleostei</taxon>
        <taxon>Acanthomorphata</taxon>
        <taxon>Ovalentaria</taxon>
        <taxon>Ambassidae</taxon>
        <taxon>Parambassis</taxon>
    </lineage>
</organism>
<gene>
    <name evidence="3" type="primary">LOC114447467</name>
</gene>